<sequence>MTMRRFLRSLQARKHDDQGSLSLMLAIVAVAIFAVLALVVDGGGRLQALAKAEGTAQEAARTGAQSLDYGQAISGNGFTVDTTGQAVTAAQAYLRQAGVSGTVTPQGNRLDVTVTATYTPVFPFFGAWQVTGHGSAQLLYQAGG</sequence>
<evidence type="ECO:0000256" key="1">
    <source>
        <dbReference type="SAM" id="Phobius"/>
    </source>
</evidence>
<proteinExistence type="predicted"/>
<dbReference type="RefSeq" id="WP_030263490.1">
    <property type="nucleotide sequence ID" value="NZ_JBHEZZ010000023.1"/>
</dbReference>
<keyword evidence="1" id="KW-0812">Transmembrane</keyword>
<name>A0ABV6UW80_9ACTN</name>
<gene>
    <name evidence="2" type="ORF">ACEZDJ_31050</name>
</gene>
<reference evidence="2 3" key="1">
    <citation type="submission" date="2024-09" db="EMBL/GenBank/DDBJ databases">
        <authorList>
            <person name="Lee S.D."/>
        </authorList>
    </citation>
    <scope>NUCLEOTIDE SEQUENCE [LARGE SCALE GENOMIC DNA]</scope>
    <source>
        <strain evidence="2 3">N1-5</strain>
    </source>
</reference>
<accession>A0ABV6UW80</accession>
<protein>
    <submittedName>
        <fullName evidence="2">TadE/TadG family type IV pilus assembly protein</fullName>
    </submittedName>
</protein>
<keyword evidence="1" id="KW-1133">Transmembrane helix</keyword>
<comment type="caution">
    <text evidence="2">The sequence shown here is derived from an EMBL/GenBank/DDBJ whole genome shotgun (WGS) entry which is preliminary data.</text>
</comment>
<feature type="transmembrane region" description="Helical" evidence="1">
    <location>
        <begin position="21"/>
        <end position="40"/>
    </location>
</feature>
<keyword evidence="3" id="KW-1185">Reference proteome</keyword>
<keyword evidence="1" id="KW-0472">Membrane</keyword>
<dbReference type="EMBL" id="JBHEZZ010000023">
    <property type="protein sequence ID" value="MFC1405737.1"/>
    <property type="molecule type" value="Genomic_DNA"/>
</dbReference>
<evidence type="ECO:0000313" key="3">
    <source>
        <dbReference type="Proteomes" id="UP001592528"/>
    </source>
</evidence>
<dbReference type="Proteomes" id="UP001592528">
    <property type="component" value="Unassembled WGS sequence"/>
</dbReference>
<evidence type="ECO:0000313" key="2">
    <source>
        <dbReference type="EMBL" id="MFC1405737.1"/>
    </source>
</evidence>
<organism evidence="2 3">
    <name type="scientific">Streptacidiphilus cavernicola</name>
    <dbReference type="NCBI Taxonomy" id="3342716"/>
    <lineage>
        <taxon>Bacteria</taxon>
        <taxon>Bacillati</taxon>
        <taxon>Actinomycetota</taxon>
        <taxon>Actinomycetes</taxon>
        <taxon>Kitasatosporales</taxon>
        <taxon>Streptomycetaceae</taxon>
        <taxon>Streptacidiphilus</taxon>
    </lineage>
</organism>